<dbReference type="Pfam" id="PF17674">
    <property type="entry name" value="HHH_9"/>
    <property type="match status" value="1"/>
</dbReference>
<dbReference type="FunFam" id="1.10.150.310:FF:000001">
    <property type="entry name" value="RNA-binding transcriptional accessory protein"/>
    <property type="match status" value="1"/>
</dbReference>
<name>A0A3B1CVM3_9ZZZZ</name>
<protein>
    <submittedName>
        <fullName evidence="2">Transcription accessory protein (S1 RNA-binding domain)</fullName>
    </submittedName>
</protein>
<dbReference type="InterPro" id="IPR012340">
    <property type="entry name" value="NA-bd_OB-fold"/>
</dbReference>
<dbReference type="GO" id="GO:0003729">
    <property type="term" value="F:mRNA binding"/>
    <property type="evidence" value="ECO:0007669"/>
    <property type="project" value="UniProtKB-ARBA"/>
</dbReference>
<dbReference type="InterPro" id="IPR037027">
    <property type="entry name" value="YqgF/RNaseH-like_dom_sf"/>
</dbReference>
<proteinExistence type="predicted"/>
<dbReference type="Gene3D" id="1.10.10.650">
    <property type="entry name" value="RuvA domain 2-like"/>
    <property type="match status" value="1"/>
</dbReference>
<dbReference type="SUPFAM" id="SSF47781">
    <property type="entry name" value="RuvA domain 2-like"/>
    <property type="match status" value="2"/>
</dbReference>
<dbReference type="Gene3D" id="1.10.3500.10">
    <property type="entry name" value="Tex N-terminal region-like"/>
    <property type="match status" value="1"/>
</dbReference>
<dbReference type="InterPro" id="IPR041692">
    <property type="entry name" value="HHH_9"/>
</dbReference>
<feature type="domain" description="S1 motif" evidence="1">
    <location>
        <begin position="650"/>
        <end position="719"/>
    </location>
</feature>
<dbReference type="Gene3D" id="1.10.150.310">
    <property type="entry name" value="Tex RuvX-like domain-like"/>
    <property type="match status" value="1"/>
</dbReference>
<dbReference type="InterPro" id="IPR003029">
    <property type="entry name" value="S1_domain"/>
</dbReference>
<dbReference type="GO" id="GO:0006412">
    <property type="term" value="P:translation"/>
    <property type="evidence" value="ECO:0007669"/>
    <property type="project" value="TreeGrafter"/>
</dbReference>
<dbReference type="Gene3D" id="3.30.420.140">
    <property type="entry name" value="YqgF/RNase H-like domain"/>
    <property type="match status" value="1"/>
</dbReference>
<dbReference type="InterPro" id="IPR010994">
    <property type="entry name" value="RuvA_2-like"/>
</dbReference>
<dbReference type="Pfam" id="PF09371">
    <property type="entry name" value="Tex_N"/>
    <property type="match status" value="1"/>
</dbReference>
<dbReference type="InterPro" id="IPR006641">
    <property type="entry name" value="YqgF/RNaseH-like_dom"/>
</dbReference>
<dbReference type="Pfam" id="PF12836">
    <property type="entry name" value="HHH_3"/>
    <property type="match status" value="1"/>
</dbReference>
<dbReference type="SUPFAM" id="SSF50249">
    <property type="entry name" value="Nucleic acid-binding proteins"/>
    <property type="match status" value="1"/>
</dbReference>
<sequence length="723" mass="80800">MNIPKYIADELQLREEQVINAAALFAEDATVPFIARYRKEKTGGLDEDQLREIEDKLNYYELLQDRKETILKSIEEQGKLTEELRKKIENSVKLREIEDLYLPYKPKRKTRGTVAKAKGLEPLADLILNRPNYDEDFEAELSKYIDEEKGVNSAEEALQGAKDIIAEMISDNADVREVVRNTLLEHSMVQSIKAKEKQNNKNKKDVYDIYHDFKIEITRIKPYQTLALNRGEKEGFLKVSLGFNKDDILSKISETYFSFDDSVFMEILEDVVNDSFTRLISPSIEREVRNYLTEIADMHAIEVFAANLRQLLLQPPILNKTIIGIDPGFVSGSKVAVIDSTGKYLEGATVYPHPPQKKMTAAKETVLKFIKKYSVDLIAIGNGTASRETEIMIANLIKENNLDCHYLIVNEAGASVYSASPVAKQEFPDLEASQRGNISIARRVLDPLAELVKIDAKSIGVGLYQHDVDQKLLRKNLDVVVDSCVNFVGVDINTASASLLTYVSGLNSRLAKNIVAYRENNGKFKSRKEILKVTGIGEKSFEQSAGFLKISQGVNSLDSTFIHPESYSAAEKLLESASVSLTDISRAGPVVKHYVDKNGLLKSAEELGIGEPTLLDIVENLLKPGRDPREEMPKPILRSDVLKMEDLTEGMKLLGTVRNVVDFGAFVDIGVKQDALLHISQMANKYIKNPLEIINVGDIVEVTVIGIDIAKGRISISMKSNIV</sequence>
<dbReference type="InterPro" id="IPR032639">
    <property type="entry name" value="Tex_YqgF"/>
</dbReference>
<gene>
    <name evidence="2" type="ORF">MNBD_IGNAVI01-2250</name>
</gene>
<dbReference type="InterPro" id="IPR044146">
    <property type="entry name" value="S1_Tex"/>
</dbReference>
<dbReference type="InterPro" id="IPR023319">
    <property type="entry name" value="Tex-like_HTH_dom_sf"/>
</dbReference>
<dbReference type="Pfam" id="PF22706">
    <property type="entry name" value="Tex_central_region"/>
    <property type="match status" value="1"/>
</dbReference>
<dbReference type="FunFam" id="3.30.420.140:FF:000001">
    <property type="entry name" value="RNA-binding transcriptional accessory protein"/>
    <property type="match status" value="1"/>
</dbReference>
<evidence type="ECO:0000259" key="1">
    <source>
        <dbReference type="PROSITE" id="PS50126"/>
    </source>
</evidence>
<dbReference type="Gene3D" id="2.40.50.140">
    <property type="entry name" value="Nucleic acid-binding proteins"/>
    <property type="match status" value="1"/>
</dbReference>
<dbReference type="GO" id="GO:0003735">
    <property type="term" value="F:structural constituent of ribosome"/>
    <property type="evidence" value="ECO:0007669"/>
    <property type="project" value="TreeGrafter"/>
</dbReference>
<dbReference type="InterPro" id="IPR055179">
    <property type="entry name" value="Tex-like_central_region"/>
</dbReference>
<dbReference type="EMBL" id="UOGD01000244">
    <property type="protein sequence ID" value="VAX23235.1"/>
    <property type="molecule type" value="Genomic_DNA"/>
</dbReference>
<dbReference type="AlphaFoldDB" id="A0A3B1CVM3"/>
<dbReference type="SMART" id="SM00732">
    <property type="entry name" value="YqgFc"/>
    <property type="match status" value="1"/>
</dbReference>
<dbReference type="Pfam" id="PF00575">
    <property type="entry name" value="S1"/>
    <property type="match status" value="1"/>
</dbReference>
<evidence type="ECO:0000313" key="2">
    <source>
        <dbReference type="EMBL" id="VAX23235.1"/>
    </source>
</evidence>
<dbReference type="PROSITE" id="PS50126">
    <property type="entry name" value="S1"/>
    <property type="match status" value="1"/>
</dbReference>
<dbReference type="InterPro" id="IPR018974">
    <property type="entry name" value="Tex-like_N"/>
</dbReference>
<dbReference type="InterPro" id="IPR023323">
    <property type="entry name" value="Tex-like_dom_sf"/>
</dbReference>
<dbReference type="GO" id="GO:0005737">
    <property type="term" value="C:cytoplasm"/>
    <property type="evidence" value="ECO:0007669"/>
    <property type="project" value="UniProtKB-ARBA"/>
</dbReference>
<dbReference type="InterPro" id="IPR050437">
    <property type="entry name" value="Ribos_protein_bS1-like"/>
</dbReference>
<dbReference type="Pfam" id="PF16921">
    <property type="entry name" value="Tex_YqgF"/>
    <property type="match status" value="1"/>
</dbReference>
<dbReference type="SMART" id="SM00316">
    <property type="entry name" value="S1"/>
    <property type="match status" value="1"/>
</dbReference>
<dbReference type="SUPFAM" id="SSF158832">
    <property type="entry name" value="Tex N-terminal region-like"/>
    <property type="match status" value="1"/>
</dbReference>
<dbReference type="CDD" id="cd05685">
    <property type="entry name" value="S1_Tex"/>
    <property type="match status" value="1"/>
</dbReference>
<dbReference type="PANTHER" id="PTHR10724:SF10">
    <property type="entry name" value="S1 RNA-BINDING DOMAIN-CONTAINING PROTEIN 1"/>
    <property type="match status" value="1"/>
</dbReference>
<dbReference type="SUPFAM" id="SSF53098">
    <property type="entry name" value="Ribonuclease H-like"/>
    <property type="match status" value="1"/>
</dbReference>
<dbReference type="GO" id="GO:0006139">
    <property type="term" value="P:nucleobase-containing compound metabolic process"/>
    <property type="evidence" value="ECO:0007669"/>
    <property type="project" value="InterPro"/>
</dbReference>
<organism evidence="2">
    <name type="scientific">hydrothermal vent metagenome</name>
    <dbReference type="NCBI Taxonomy" id="652676"/>
    <lineage>
        <taxon>unclassified sequences</taxon>
        <taxon>metagenomes</taxon>
        <taxon>ecological metagenomes</taxon>
    </lineage>
</organism>
<dbReference type="FunFam" id="1.10.10.650:FF:000001">
    <property type="entry name" value="S1 RNA-binding domain 1"/>
    <property type="match status" value="1"/>
</dbReference>
<reference evidence="2" key="1">
    <citation type="submission" date="2018-06" db="EMBL/GenBank/DDBJ databases">
        <authorList>
            <person name="Zhirakovskaya E."/>
        </authorList>
    </citation>
    <scope>NUCLEOTIDE SEQUENCE</scope>
</reference>
<dbReference type="PANTHER" id="PTHR10724">
    <property type="entry name" value="30S RIBOSOMAL PROTEIN S1"/>
    <property type="match status" value="1"/>
</dbReference>
<dbReference type="FunFam" id="2.40.50.140:FF:000051">
    <property type="entry name" value="RNA-binding transcriptional accessory protein"/>
    <property type="match status" value="1"/>
</dbReference>
<dbReference type="InterPro" id="IPR012337">
    <property type="entry name" value="RNaseH-like_sf"/>
</dbReference>
<accession>A0A3B1CVM3</accession>